<organism evidence="2 3">
    <name type="scientific">Dryococelus australis</name>
    <dbReference type="NCBI Taxonomy" id="614101"/>
    <lineage>
        <taxon>Eukaryota</taxon>
        <taxon>Metazoa</taxon>
        <taxon>Ecdysozoa</taxon>
        <taxon>Arthropoda</taxon>
        <taxon>Hexapoda</taxon>
        <taxon>Insecta</taxon>
        <taxon>Pterygota</taxon>
        <taxon>Neoptera</taxon>
        <taxon>Polyneoptera</taxon>
        <taxon>Phasmatodea</taxon>
        <taxon>Verophasmatodea</taxon>
        <taxon>Anareolatae</taxon>
        <taxon>Phasmatidae</taxon>
        <taxon>Eurycanthinae</taxon>
        <taxon>Dryococelus</taxon>
    </lineage>
</organism>
<gene>
    <name evidence="2" type="ORF">PR048_026589</name>
</gene>
<keyword evidence="3" id="KW-1185">Reference proteome</keyword>
<accession>A0ABQ9GLS2</accession>
<feature type="region of interest" description="Disordered" evidence="1">
    <location>
        <begin position="1506"/>
        <end position="1535"/>
    </location>
</feature>
<dbReference type="Proteomes" id="UP001159363">
    <property type="component" value="Chromosome 10"/>
</dbReference>
<feature type="compositionally biased region" description="Polar residues" evidence="1">
    <location>
        <begin position="1512"/>
        <end position="1522"/>
    </location>
</feature>
<evidence type="ECO:0000313" key="3">
    <source>
        <dbReference type="Proteomes" id="UP001159363"/>
    </source>
</evidence>
<evidence type="ECO:0000256" key="1">
    <source>
        <dbReference type="SAM" id="MobiDB-lite"/>
    </source>
</evidence>
<proteinExistence type="predicted"/>
<sequence>MSFCRITGRSRGLPKPNYFPLLPPISPADAKRFCRITGKSYGLPSHHYTPVVLVKSTNSLGKCHITTKAEGQPAHHFVPGDGGGYKRHVVVSEYRYVFPVLDSSSQEQKLLTEVLAGKNGVSTPRDRFVYTVEERCCSLVLPANLEVAVRDGDVRDVMLAKDSDTMLLRLRQGHDITLDVKDVVMEEVDLWEGEGPTKEAQKLWEKDDIAVKKRKKKRNQGLKSVKKIFEEKERAAELEEMGTVQKKKAKIVEVKLSSTISEKPFQTEEAESKILSEHKAMSWDNFVPDFSRANTSLYVTHGDWRELVKPLVESWDWESVEKEMSRSSGVATITKLPTPIAVSIDDLDLSLSLPGLVQQPPAGTSGEIAGFEPVPAVVPFSPLLIEPDDDVQKAIHCISENLLEKTADVREILSNTDTLHSLPTSQDIPEIMENLEKGKEMRVSGKVNGCVHGLVLDIAAAQRFVPGQSVETPHGQVFVPGQTLQTPSGAIFVPGITVTTPDGPVLIPGQKVIADDNCGNKTPVFIAGQTLATRDGEKFVPGQTVQTPDGPRFVAGQTVYTKEGPKFVAGQAVAEKDGFRFIPGQTVMTEEGPVFVPGQTIASPQGNIVFIPGQNVRSNDDWEFVPGQAVKSSSAEGKFIQGQTLVTKEGTKFIPGQMVMDENKYAQQFVPGVTISDESDNLRFVPGKVVDTEEGPQFVEGQIVKTGSGKMFVPGKTCIADDNSVLEFATAKCLSDVIVKDISLDVSTIDPSSLKIVTSAQNKKHIFGHMVQTAHGVEFFPGPTEGLPAGKVVPGELLHSDDGEVHFVPGIISEDGNFIPGQIVMTEKGAQFVPGQVVDTREGPKFVPGQVVDTHSGPKFVPGQTVETPDGPRFVPGQIVETKAGPTFIPGQVISTEEEGSRFVPGQVVDTAEGPRFVPGRVVETSDRVTFIPGQIVNTGEGLHFVAPDLQGSSTGELEFSVQGFEVTPEELKLLQTHTVFAPCFTNTGEMTIDSEMLRQLSEAGMSVGRQVPTDIPAVDVNTTVTEPAMQIAHEITDKLGLEEKSAIKMGEVVAMVAHVGSEMLEHIKQKKYLSFGIRRGSAIEVESSMKGLAQAVVNAVVITAKDLRIKSEETFISLTGTVLEDILKDVVDLQPSAEDKAIQLLVDSLHSFFVKPGNITAICDKLISENVSKIDILREALLEEKNDCAVEKLMVLLQNGNSKDESLMATAFKVISKSHPEISKRVVHKVLESAKDVYSEQGVVSAIQRAVISAVKEGSEQCVLEMLDQGDQRGLLLQAVGLAQALGMAETTSSLLEVMSNPRSSQILYEDPLAASILRRLAVMRQLAEERPGLMSALERLQSDPSTAVLDPNVEQLIRESAALVGLPEEDEELPLESSDDIPSILFHNALALEEFIGSRKHYGPLLILKRGLQAVVPREAARAVLTGQIAYSVLDERGMRRFQPLHVLSALRLPRPASQWFSMYSCPVEEDSLLFTTTTATGTLTPLSGSLEDISHDMTMASGIRRRSPDTSVTSDTMPTYSKRGWSSEENTPSFRKAMRSRWGSDVVLRRSSNSEVKYPFLTGFHMKNLERNLFYFS</sequence>
<reference evidence="2 3" key="1">
    <citation type="submission" date="2023-02" db="EMBL/GenBank/DDBJ databases">
        <title>LHISI_Scaffold_Assembly.</title>
        <authorList>
            <person name="Stuart O.P."/>
            <person name="Cleave R."/>
            <person name="Magrath M.J.L."/>
            <person name="Mikheyev A.S."/>
        </authorList>
    </citation>
    <scope>NUCLEOTIDE SEQUENCE [LARGE SCALE GENOMIC DNA]</scope>
    <source>
        <strain evidence="2">Daus_M_001</strain>
        <tissue evidence="2">Leg muscle</tissue>
    </source>
</reference>
<protein>
    <submittedName>
        <fullName evidence="2">Uncharacterized protein</fullName>
    </submittedName>
</protein>
<dbReference type="EMBL" id="JARBHB010000011">
    <property type="protein sequence ID" value="KAJ8872973.1"/>
    <property type="molecule type" value="Genomic_DNA"/>
</dbReference>
<name>A0ABQ9GLS2_9NEOP</name>
<evidence type="ECO:0000313" key="2">
    <source>
        <dbReference type="EMBL" id="KAJ8872973.1"/>
    </source>
</evidence>
<comment type="caution">
    <text evidence="2">The sequence shown here is derived from an EMBL/GenBank/DDBJ whole genome shotgun (WGS) entry which is preliminary data.</text>
</comment>